<dbReference type="KEGG" id="pcat:Pcatena_04770"/>
<dbReference type="EMBL" id="AP019367">
    <property type="protein sequence ID" value="BBH49890.1"/>
    <property type="molecule type" value="Genomic_DNA"/>
</dbReference>
<dbReference type="GeneID" id="88848616"/>
<dbReference type="AlphaFoldDB" id="A0A3G9K9P8"/>
<keyword evidence="1" id="KW-0812">Transmembrane</keyword>
<keyword evidence="1" id="KW-1133">Transmembrane helix</keyword>
<accession>A0A3G9K9P8</accession>
<gene>
    <name evidence="2" type="ORF">Pcatena_04770</name>
</gene>
<organism evidence="2 3">
    <name type="scientific">Parolsenella catena</name>
    <dbReference type="NCBI Taxonomy" id="2003188"/>
    <lineage>
        <taxon>Bacteria</taxon>
        <taxon>Bacillati</taxon>
        <taxon>Actinomycetota</taxon>
        <taxon>Coriobacteriia</taxon>
        <taxon>Coriobacteriales</taxon>
        <taxon>Atopobiaceae</taxon>
        <taxon>Parolsenella</taxon>
    </lineage>
</organism>
<protein>
    <submittedName>
        <fullName evidence="2">Uncharacterized protein</fullName>
    </submittedName>
</protein>
<reference evidence="3" key="1">
    <citation type="submission" date="2018-11" db="EMBL/GenBank/DDBJ databases">
        <title>Comparative genomics of Parolsenella catena and Libanicoccus massiliensis: Reclassification of Libanicoccus massiliensis as Parolsenella massiliensis comb. nov.</title>
        <authorList>
            <person name="Sakamoto M."/>
            <person name="Ikeyama N."/>
            <person name="Murakami T."/>
            <person name="Mori H."/>
            <person name="Yuki M."/>
            <person name="Ohkuma M."/>
        </authorList>
    </citation>
    <scope>NUCLEOTIDE SEQUENCE [LARGE SCALE GENOMIC DNA]</scope>
    <source>
        <strain evidence="3">JCM 31932</strain>
    </source>
</reference>
<dbReference type="OrthoDB" id="3182403at2"/>
<sequence length="102" mass="11316">MEELARAAVQWAVPVVLAALAASLMRLYRLMDAMQEGTRTMLRSRLVDLHERYVVSGKGCPDWVKQEASQVYGAYHGMGGNGTGTHYYQEIVNAPIRGDSED</sequence>
<evidence type="ECO:0000313" key="3">
    <source>
        <dbReference type="Proteomes" id="UP000273154"/>
    </source>
</evidence>
<name>A0A3G9K9P8_9ACTN</name>
<dbReference type="Proteomes" id="UP000273154">
    <property type="component" value="Chromosome"/>
</dbReference>
<proteinExistence type="predicted"/>
<dbReference type="RefSeq" id="WP_126421302.1">
    <property type="nucleotide sequence ID" value="NZ_AP019367.1"/>
</dbReference>
<keyword evidence="1" id="KW-0472">Membrane</keyword>
<feature type="transmembrane region" description="Helical" evidence="1">
    <location>
        <begin position="12"/>
        <end position="31"/>
    </location>
</feature>
<evidence type="ECO:0000313" key="2">
    <source>
        <dbReference type="EMBL" id="BBH49890.1"/>
    </source>
</evidence>
<evidence type="ECO:0000256" key="1">
    <source>
        <dbReference type="SAM" id="Phobius"/>
    </source>
</evidence>
<keyword evidence="3" id="KW-1185">Reference proteome</keyword>